<protein>
    <recommendedName>
        <fullName evidence="4">Tetratricopeptide repeat protein</fullName>
    </recommendedName>
</protein>
<evidence type="ECO:0000313" key="2">
    <source>
        <dbReference type="EMBL" id="TLS68089.1"/>
    </source>
</evidence>
<proteinExistence type="predicted"/>
<organism evidence="2 3">
    <name type="scientific">Mariprofundus erugo</name>
    <dbReference type="NCBI Taxonomy" id="2528639"/>
    <lineage>
        <taxon>Bacteria</taxon>
        <taxon>Pseudomonadati</taxon>
        <taxon>Pseudomonadota</taxon>
        <taxon>Candidatius Mariprofundia</taxon>
        <taxon>Mariprofundales</taxon>
        <taxon>Mariprofundaceae</taxon>
        <taxon>Mariprofundus</taxon>
    </lineage>
</organism>
<comment type="caution">
    <text evidence="2">The sequence shown here is derived from an EMBL/GenBank/DDBJ whole genome shotgun (WGS) entry which is preliminary data.</text>
</comment>
<dbReference type="RefSeq" id="WP_138238425.1">
    <property type="nucleotide sequence ID" value="NZ_VBRY01000003.1"/>
</dbReference>
<dbReference type="Proteomes" id="UP000306585">
    <property type="component" value="Unassembled WGS sequence"/>
</dbReference>
<keyword evidence="3" id="KW-1185">Reference proteome</keyword>
<dbReference type="AlphaFoldDB" id="A0A5R9GT14"/>
<evidence type="ECO:0000313" key="3">
    <source>
        <dbReference type="Proteomes" id="UP000306585"/>
    </source>
</evidence>
<reference evidence="2 3" key="1">
    <citation type="journal article" date="2019" name="Appl. Environ. Microbiol.">
        <title>Environmental Evidence and Genomic Insight of Iron-oxidizing Bacteria Preference Towards More Corrosion Resistant Stainless Steel at Higher Salinities.</title>
        <authorList>
            <person name="Garrison C.E."/>
            <person name="Price K.A."/>
            <person name="Field E.K."/>
        </authorList>
    </citation>
    <scope>NUCLEOTIDE SEQUENCE [LARGE SCALE GENOMIC DNA]</scope>
    <source>
        <strain evidence="2 3">P3</strain>
    </source>
</reference>
<feature type="chain" id="PRO_5024338368" description="Tetratricopeptide repeat protein" evidence="1">
    <location>
        <begin position="27"/>
        <end position="466"/>
    </location>
</feature>
<dbReference type="SUPFAM" id="SSF48452">
    <property type="entry name" value="TPR-like"/>
    <property type="match status" value="1"/>
</dbReference>
<evidence type="ECO:0000256" key="1">
    <source>
        <dbReference type="SAM" id="SignalP"/>
    </source>
</evidence>
<name>A0A5R9GT14_9PROT</name>
<evidence type="ECO:0008006" key="4">
    <source>
        <dbReference type="Google" id="ProtNLM"/>
    </source>
</evidence>
<feature type="signal peptide" evidence="1">
    <location>
        <begin position="1"/>
        <end position="26"/>
    </location>
</feature>
<dbReference type="PROSITE" id="PS51257">
    <property type="entry name" value="PROKAR_LIPOPROTEIN"/>
    <property type="match status" value="1"/>
</dbReference>
<dbReference type="Gene3D" id="1.25.40.10">
    <property type="entry name" value="Tetratricopeptide repeat domain"/>
    <property type="match status" value="1"/>
</dbReference>
<dbReference type="EMBL" id="VBRY01000003">
    <property type="protein sequence ID" value="TLS68089.1"/>
    <property type="molecule type" value="Genomic_DNA"/>
</dbReference>
<gene>
    <name evidence="2" type="ORF">FEF65_03565</name>
</gene>
<keyword evidence="1" id="KW-0732">Signal</keyword>
<dbReference type="InterPro" id="IPR011990">
    <property type="entry name" value="TPR-like_helical_dom_sf"/>
</dbReference>
<sequence length="466" mass="53766">MFNKHLRAIGAVLIMLTMALTSCSSASDKQFQLLEQSLKHGDVQAAYDHAVASLTHDISNTKTLMLFPQVSTLAFNAAQSQAELQAHAEQWDQSVENYQLIENMQQQILQIKTRLRAYLTSQKSVPDRLDAPARAIFDIAPPDIHNALENARKQAASFHYDQGRMRADNQDFRSASQHFEKTDHYVPGFRDASALAYRYKQLADKADATYHYGRAETAAQNSEYRHAFEEFAEAVRYVPDFRDARAQAERYRKLADEEDARRYYEQGLRLANAQNYREAAGAFGKSEQFVFGFRDAAQLRDHYTRLANEVEAAEHYQRGVNLLDQTDFQTAAQEFRAANQLVPGFRDALNQAIWAEDVIPPENYEVIRLVSKEVNEHGIPPYWFGPHIESEDLVSWKLGVVRVIQRMEFDRHRRAWHYLMYAEFSGVVRVHGTAAPDARSVQQEFILYKERDGSWDAKMKQRFQRR</sequence>
<accession>A0A5R9GT14</accession>